<keyword evidence="4 7" id="KW-0442">Lipid degradation</keyword>
<evidence type="ECO:0000256" key="1">
    <source>
        <dbReference type="ARBA" id="ARBA00010701"/>
    </source>
</evidence>
<gene>
    <name evidence="8" type="ORF">KGM_213144</name>
</gene>
<dbReference type="PANTHER" id="PTHR11005">
    <property type="entry name" value="LYSOSOMAL ACID LIPASE-RELATED"/>
    <property type="match status" value="1"/>
</dbReference>
<organism evidence="8 9">
    <name type="scientific">Danaus plexippus plexippus</name>
    <dbReference type="NCBI Taxonomy" id="278856"/>
    <lineage>
        <taxon>Eukaryota</taxon>
        <taxon>Metazoa</taxon>
        <taxon>Ecdysozoa</taxon>
        <taxon>Arthropoda</taxon>
        <taxon>Hexapoda</taxon>
        <taxon>Insecta</taxon>
        <taxon>Pterygota</taxon>
        <taxon>Neoptera</taxon>
        <taxon>Endopterygota</taxon>
        <taxon>Lepidoptera</taxon>
        <taxon>Glossata</taxon>
        <taxon>Ditrysia</taxon>
        <taxon>Papilionoidea</taxon>
        <taxon>Nymphalidae</taxon>
        <taxon>Danainae</taxon>
        <taxon>Danaini</taxon>
        <taxon>Danaina</taxon>
        <taxon>Danaus</taxon>
        <taxon>Danaus</taxon>
    </lineage>
</organism>
<evidence type="ECO:0000256" key="3">
    <source>
        <dbReference type="ARBA" id="ARBA00022801"/>
    </source>
</evidence>
<keyword evidence="9" id="KW-1185">Reference proteome</keyword>
<dbReference type="eggNOG" id="KOG2624">
    <property type="taxonomic scope" value="Eukaryota"/>
</dbReference>
<name>A0A212F4K7_DANPL</name>
<dbReference type="PIRSF" id="PIRSF000862">
    <property type="entry name" value="Steryl_ester_lip"/>
    <property type="match status" value="1"/>
</dbReference>
<keyword evidence="3 7" id="KW-0378">Hydrolase</keyword>
<protein>
    <recommendedName>
        <fullName evidence="7">Lipase</fullName>
    </recommendedName>
</protein>
<dbReference type="SUPFAM" id="SSF53474">
    <property type="entry name" value="alpha/beta-Hydrolases"/>
    <property type="match status" value="1"/>
</dbReference>
<dbReference type="GO" id="GO:0016788">
    <property type="term" value="F:hydrolase activity, acting on ester bonds"/>
    <property type="evidence" value="ECO:0007669"/>
    <property type="project" value="InterPro"/>
</dbReference>
<accession>A0A212F4K7</accession>
<dbReference type="OrthoDB" id="9974421at2759"/>
<evidence type="ECO:0000256" key="4">
    <source>
        <dbReference type="ARBA" id="ARBA00022963"/>
    </source>
</evidence>
<evidence type="ECO:0000313" key="9">
    <source>
        <dbReference type="Proteomes" id="UP000007151"/>
    </source>
</evidence>
<dbReference type="InterPro" id="IPR025483">
    <property type="entry name" value="Lipase_euk"/>
</dbReference>
<keyword evidence="6" id="KW-0325">Glycoprotein</keyword>
<dbReference type="InterPro" id="IPR029058">
    <property type="entry name" value="AB_hydrolase_fold"/>
</dbReference>
<evidence type="ECO:0000256" key="6">
    <source>
        <dbReference type="ARBA" id="ARBA00023180"/>
    </source>
</evidence>
<dbReference type="KEGG" id="dpl:KGM_213144"/>
<comment type="similarity">
    <text evidence="1 7">Belongs to the AB hydrolase superfamily. Lipase family.</text>
</comment>
<evidence type="ECO:0000313" key="8">
    <source>
        <dbReference type="EMBL" id="OWR48653.1"/>
    </source>
</evidence>
<keyword evidence="2" id="KW-0732">Signal</keyword>
<evidence type="ECO:0000256" key="5">
    <source>
        <dbReference type="ARBA" id="ARBA00023098"/>
    </source>
</evidence>
<proteinExistence type="inferred from homology"/>
<dbReference type="Pfam" id="PF00561">
    <property type="entry name" value="Abhydrolase_1"/>
    <property type="match status" value="1"/>
</dbReference>
<dbReference type="Gene3D" id="3.40.50.1820">
    <property type="entry name" value="alpha/beta hydrolase"/>
    <property type="match status" value="1"/>
</dbReference>
<sequence length="413" mass="46793">MLKWIVFLVCLQEIISVASTASRNKLISYALPENRELKKALGYNEDTYLNFQELTTKYGYISENHTVRTEDDYLLTVFRILPKCKVRGFPVILVHGIFDSSDTWIFTGPENGLAYILSDNCYDVWATNMRGNTYSRRHVKLNPNADAEYWEYSFDEHGNFDVPAIIDYVLSLTGTAQVYYIGHSQGTTDFFAMGSLRPEYNNKIRLSVQIAPVAWISNIRSPVPKLISILTEDIKNFADNVGLRELFAKQHISHAISEFLCQIAPNLVCGTGLWFATGNKLGSITAKNLAIGIGHLFAGVSIKTLAHFGQLINSGNFQRYDEGVKGNMLKYGYVVPPKYNVSLITSPVVLITAENDWLSTLEDIKILRSKLPNVVDEYIVPVPTWSHNNHLWGVNATVYVFNRILEYFDRYNT</sequence>
<dbReference type="InterPro" id="IPR000073">
    <property type="entry name" value="AB_hydrolase_1"/>
</dbReference>
<dbReference type="EMBL" id="AGBW02010351">
    <property type="protein sequence ID" value="OWR48653.1"/>
    <property type="molecule type" value="Genomic_DNA"/>
</dbReference>
<comment type="caution">
    <text evidence="8">The sequence shown here is derived from an EMBL/GenBank/DDBJ whole genome shotgun (WGS) entry which is preliminary data.</text>
</comment>
<dbReference type="AlphaFoldDB" id="A0A212F4K7"/>
<evidence type="ECO:0000256" key="7">
    <source>
        <dbReference type="PIRNR" id="PIRNR000862"/>
    </source>
</evidence>
<dbReference type="GO" id="GO:0016042">
    <property type="term" value="P:lipid catabolic process"/>
    <property type="evidence" value="ECO:0007669"/>
    <property type="project" value="UniProtKB-KW"/>
</dbReference>
<dbReference type="FunFam" id="3.40.50.1820:FF:000057">
    <property type="entry name" value="Lipase"/>
    <property type="match status" value="1"/>
</dbReference>
<keyword evidence="5" id="KW-0443">Lipid metabolism</keyword>
<reference evidence="8 9" key="1">
    <citation type="journal article" date="2011" name="Cell">
        <title>The monarch butterfly genome yields insights into long-distance migration.</title>
        <authorList>
            <person name="Zhan S."/>
            <person name="Merlin C."/>
            <person name="Boore J.L."/>
            <person name="Reppert S.M."/>
        </authorList>
    </citation>
    <scope>NUCLEOTIDE SEQUENCE [LARGE SCALE GENOMIC DNA]</scope>
    <source>
        <strain evidence="8">F-2</strain>
    </source>
</reference>
<dbReference type="Proteomes" id="UP000007151">
    <property type="component" value="Unassembled WGS sequence"/>
</dbReference>
<evidence type="ECO:0000256" key="2">
    <source>
        <dbReference type="ARBA" id="ARBA00022729"/>
    </source>
</evidence>